<keyword evidence="5" id="KW-0810">Translation regulation</keyword>
<feature type="compositionally biased region" description="Polar residues" evidence="7">
    <location>
        <begin position="568"/>
        <end position="587"/>
    </location>
</feature>
<evidence type="ECO:0000256" key="5">
    <source>
        <dbReference type="ARBA" id="ARBA00022845"/>
    </source>
</evidence>
<dbReference type="InterPro" id="IPR004088">
    <property type="entry name" value="KH_dom_type_1"/>
</dbReference>
<evidence type="ECO:0000256" key="3">
    <source>
        <dbReference type="ARBA" id="ARBA00022737"/>
    </source>
</evidence>
<dbReference type="AlphaFoldDB" id="A0A671XR93"/>
<reference evidence="9" key="2">
    <citation type="submission" date="2025-08" db="UniProtKB">
        <authorList>
            <consortium name="Ensembl"/>
        </authorList>
    </citation>
    <scope>IDENTIFICATION</scope>
</reference>
<dbReference type="Pfam" id="PF00013">
    <property type="entry name" value="KH_1"/>
    <property type="match status" value="4"/>
</dbReference>
<reference evidence="9" key="3">
    <citation type="submission" date="2025-09" db="UniProtKB">
        <authorList>
            <consortium name="Ensembl"/>
        </authorList>
    </citation>
    <scope>IDENTIFICATION</scope>
</reference>
<dbReference type="InterPro" id="IPR036612">
    <property type="entry name" value="KH_dom_type_1_sf"/>
</dbReference>
<dbReference type="GO" id="GO:0006417">
    <property type="term" value="P:regulation of translation"/>
    <property type="evidence" value="ECO:0007669"/>
    <property type="project" value="UniProtKB-KW"/>
</dbReference>
<dbReference type="GO" id="GO:0003723">
    <property type="term" value="F:RNA binding"/>
    <property type="evidence" value="ECO:0007669"/>
    <property type="project" value="UniProtKB-UniRule"/>
</dbReference>
<dbReference type="InterPro" id="IPR004087">
    <property type="entry name" value="KH_dom"/>
</dbReference>
<dbReference type="PROSITE" id="PS50102">
    <property type="entry name" value="RRM"/>
    <property type="match status" value="1"/>
</dbReference>
<dbReference type="PANTHER" id="PTHR10288">
    <property type="entry name" value="KH DOMAIN CONTAINING RNA BINDING PROTEIN"/>
    <property type="match status" value="1"/>
</dbReference>
<dbReference type="SUPFAM" id="SSF54928">
    <property type="entry name" value="RNA-binding domain, RBD"/>
    <property type="match status" value="1"/>
</dbReference>
<evidence type="ECO:0000256" key="1">
    <source>
        <dbReference type="ARBA" id="ARBA00009094"/>
    </source>
</evidence>
<feature type="compositionally biased region" description="Gly residues" evidence="7">
    <location>
        <begin position="155"/>
        <end position="164"/>
    </location>
</feature>
<gene>
    <name evidence="9" type="primary">IGF2BP3</name>
    <name evidence="9" type="synonym">igf2bp3</name>
</gene>
<dbReference type="PROSITE" id="PS50084">
    <property type="entry name" value="KH_TYPE_1"/>
    <property type="match status" value="4"/>
</dbReference>
<dbReference type="InterPro" id="IPR012677">
    <property type="entry name" value="Nucleotide-bd_a/b_plait_sf"/>
</dbReference>
<name>A0A671XR93_SPAAU</name>
<dbReference type="GeneTree" id="ENSGT00940000154957"/>
<dbReference type="InterPro" id="IPR035979">
    <property type="entry name" value="RBD_domain_sf"/>
</dbReference>
<comment type="similarity">
    <text evidence="1">Belongs to the RRM IMP/VICKZ family.</text>
</comment>
<dbReference type="SMART" id="SM00322">
    <property type="entry name" value="KH"/>
    <property type="match status" value="4"/>
</dbReference>
<keyword evidence="4" id="KW-0509">mRNA transport</keyword>
<keyword evidence="2" id="KW-0813">Transport</keyword>
<accession>A0A671XR93</accession>
<keyword evidence="3" id="KW-0677">Repeat</keyword>
<sequence length="587" mass="64593">MNKLYIGNVSAEASEEDFETIFEQWKIPHSGPFLLKTGYAFVDCLDEKAAMKAIDVLSGKVELHGKLLEVEHSVPKRQRNCKLQIRNIPPHMQWEVSANCFQVNTDTETAVVNVRYAAKDQARLAMEKLNGSMMENYALKVSYIPDETASAEGPPAGGRRGFGARGPPRAGSPGLGARPKDPIIIPLRIMVPTQFVGAIIGKEGNTIRNITKQTHSKIDIHRKENAGAAEKPITIHSTPEGCSSACTTIMEIMQKEAAETKFTEEIPLKILAHNNFVGRLIGKEGRNLKKIEQDTGTKITISSLQDLTLYNPERTITVTGPIEACARAEEEVMKKIRESYESDMAAMNVSIKYNNVNQLTSDGKFSLIQSRRRWTATLPKRVVSVPSADTLTGILGSIQNQQCCLLQGHPESETVHLFIPALAVGAIIGKQGQHIKQLSHFAGASIKIAPAEGADPKLRKVIISGPPEAQFKAQCRLFGKLKEENFFGPKEEVKLEAHIKVPSFAAGRVIGKGGKTVNELQNLTCAEVVVPRDQTPDENDQVIVKISGHFFACQLAQRKIQEILAQVRRQQQPKPSSGTQTPQPRRK</sequence>
<evidence type="ECO:0000313" key="9">
    <source>
        <dbReference type="Ensembl" id="ENSSAUP00010053619.1"/>
    </source>
</evidence>
<feature type="region of interest" description="Disordered" evidence="7">
    <location>
        <begin position="567"/>
        <end position="587"/>
    </location>
</feature>
<dbReference type="Proteomes" id="UP000472265">
    <property type="component" value="Chromosome 3"/>
</dbReference>
<evidence type="ECO:0000313" key="10">
    <source>
        <dbReference type="Proteomes" id="UP000472265"/>
    </source>
</evidence>
<dbReference type="FunFam" id="3.30.310.210:FF:000001">
    <property type="entry name" value="insulin-like growth factor 2 mRNA-binding protein 1 isoform X1"/>
    <property type="match status" value="1"/>
</dbReference>
<evidence type="ECO:0000256" key="2">
    <source>
        <dbReference type="ARBA" id="ARBA00022448"/>
    </source>
</evidence>
<proteinExistence type="inferred from homology"/>
<feature type="region of interest" description="Disordered" evidence="7">
    <location>
        <begin position="149"/>
        <end position="178"/>
    </location>
</feature>
<evidence type="ECO:0000256" key="4">
    <source>
        <dbReference type="ARBA" id="ARBA00022816"/>
    </source>
</evidence>
<dbReference type="SUPFAM" id="SSF54791">
    <property type="entry name" value="Eukaryotic type KH-domain (KH-domain type I)"/>
    <property type="match status" value="4"/>
</dbReference>
<feature type="compositionally biased region" description="Low complexity" evidence="7">
    <location>
        <begin position="165"/>
        <end position="177"/>
    </location>
</feature>
<evidence type="ECO:0000256" key="6">
    <source>
        <dbReference type="PROSITE-ProRule" id="PRU00176"/>
    </source>
</evidence>
<dbReference type="Ensembl" id="ENSSAUT00010056343.1">
    <property type="protein sequence ID" value="ENSSAUP00010053619.1"/>
    <property type="gene ID" value="ENSSAUG00010020965.1"/>
</dbReference>
<dbReference type="Gene3D" id="3.30.310.210">
    <property type="match status" value="1"/>
</dbReference>
<evidence type="ECO:0000259" key="8">
    <source>
        <dbReference type="PROSITE" id="PS50102"/>
    </source>
</evidence>
<dbReference type="FunFam" id="3.30.1370.10:FF:000026">
    <property type="entry name" value="Insulin-like growth factor 2 mRNA-binding protein 3"/>
    <property type="match status" value="1"/>
</dbReference>
<keyword evidence="6" id="KW-0694">RNA-binding</keyword>
<protein>
    <submittedName>
        <fullName evidence="9">Insulin-like growth factor 2 mRNA binding protein 3</fullName>
    </submittedName>
</protein>
<dbReference type="Gene3D" id="3.30.1370.10">
    <property type="entry name" value="K Homology domain, type 1"/>
    <property type="match status" value="2"/>
</dbReference>
<dbReference type="GO" id="GO:0051028">
    <property type="term" value="P:mRNA transport"/>
    <property type="evidence" value="ECO:0007669"/>
    <property type="project" value="UniProtKB-KW"/>
</dbReference>
<organism evidence="9 10">
    <name type="scientific">Sparus aurata</name>
    <name type="common">Gilthead sea bream</name>
    <dbReference type="NCBI Taxonomy" id="8175"/>
    <lineage>
        <taxon>Eukaryota</taxon>
        <taxon>Metazoa</taxon>
        <taxon>Chordata</taxon>
        <taxon>Craniata</taxon>
        <taxon>Vertebrata</taxon>
        <taxon>Euteleostomi</taxon>
        <taxon>Actinopterygii</taxon>
        <taxon>Neopterygii</taxon>
        <taxon>Teleostei</taxon>
        <taxon>Neoteleostei</taxon>
        <taxon>Acanthomorphata</taxon>
        <taxon>Eupercaria</taxon>
        <taxon>Spariformes</taxon>
        <taxon>Sparidae</taxon>
        <taxon>Sparus</taxon>
    </lineage>
</organism>
<evidence type="ECO:0000256" key="7">
    <source>
        <dbReference type="SAM" id="MobiDB-lite"/>
    </source>
</evidence>
<reference evidence="9" key="1">
    <citation type="submission" date="2021-04" db="EMBL/GenBank/DDBJ databases">
        <authorList>
            <consortium name="Wellcome Sanger Institute Data Sharing"/>
        </authorList>
    </citation>
    <scope>NUCLEOTIDE SEQUENCE [LARGE SCALE GENOMIC DNA]</scope>
</reference>
<dbReference type="Gene3D" id="3.30.70.330">
    <property type="match status" value="2"/>
</dbReference>
<dbReference type="SMART" id="SM00360">
    <property type="entry name" value="RRM"/>
    <property type="match status" value="2"/>
</dbReference>
<feature type="domain" description="RRM" evidence="8">
    <location>
        <begin position="2"/>
        <end position="75"/>
    </location>
</feature>
<dbReference type="InterPro" id="IPR000504">
    <property type="entry name" value="RRM_dom"/>
</dbReference>
<keyword evidence="10" id="KW-1185">Reference proteome</keyword>